<dbReference type="Proteomes" id="UP000841146">
    <property type="component" value="Unassembled WGS sequence"/>
</dbReference>
<evidence type="ECO:0000256" key="6">
    <source>
        <dbReference type="ARBA" id="ARBA00023049"/>
    </source>
</evidence>
<dbReference type="Proteomes" id="UP000540117">
    <property type="component" value="Unassembled WGS sequence"/>
</dbReference>
<keyword evidence="5" id="KW-0862">Zinc</keyword>
<dbReference type="EMBL" id="AAAMZD010000003">
    <property type="protein sequence ID" value="EAD3792604.1"/>
    <property type="molecule type" value="Genomic_DNA"/>
</dbReference>
<dbReference type="EMBL" id="DAAIJL010000004">
    <property type="protein sequence ID" value="HAB8556769.1"/>
    <property type="molecule type" value="Genomic_DNA"/>
</dbReference>
<reference evidence="86 87" key="2">
    <citation type="journal article" date="2018" name="Genome Biol.">
        <title>SKESA: strategic k-mer extension for scrupulous assemblies.</title>
        <authorList>
            <person name="Souvorov A."/>
            <person name="Agarwala R."/>
            <person name="Lipman D.J."/>
        </authorList>
    </citation>
    <scope>NUCLEOTIDE SEQUENCE [LARGE SCALE GENOMIC DNA]</scope>
    <source>
        <strain evidence="42">09CEB371LM</strain>
        <strain evidence="47">2017-325981-023-01</strain>
        <strain evidence="44 88">CFIAFB20100120</strain>
        <strain evidence="43 86">CFIAFB20130012</strain>
        <strain evidence="46">CFIAFB20170037</strain>
        <strain evidence="45 87">CFIAFB20170045</strain>
    </source>
</reference>
<evidence type="ECO:0000256" key="7">
    <source>
        <dbReference type="RuleBase" id="RU003797"/>
    </source>
</evidence>
<dbReference type="Gene3D" id="3.40.140.10">
    <property type="entry name" value="Cytidine Deaminase, domain 2"/>
    <property type="match status" value="1"/>
</dbReference>
<evidence type="ECO:0000313" key="58">
    <source>
        <dbReference type="Proteomes" id="UP000364988"/>
    </source>
</evidence>
<evidence type="ECO:0000313" key="82">
    <source>
        <dbReference type="Proteomes" id="UP000544530"/>
    </source>
</evidence>
<gene>
    <name evidence="39" type="primary">radC</name>
    <name evidence="19" type="ORF">A8L61_05735</name>
    <name evidence="26" type="ORF">AB917_03335</name>
    <name evidence="9" type="ORF">ABZ57_03810</name>
    <name evidence="16" type="ORF">ART25_06480</name>
    <name evidence="10" type="ORF">ARY78_04870</name>
    <name evidence="22" type="ORF">B1N52_13105</name>
    <name evidence="20" type="ORF">BB997_07115</name>
    <name evidence="36" type="ORF">BCZ19_04665</name>
    <name evidence="21" type="ORF">BCZ21_08965</name>
    <name evidence="24" type="ORF">CA369_08080</name>
    <name evidence="23" type="ORF">CAV64_03725</name>
    <name evidence="27" type="ORF">CW845_06355</name>
    <name evidence="29" type="ORF">D4920_01110</name>
    <name evidence="28" type="ORF">D4B11_15835</name>
    <name evidence="30" type="ORF">D5N24_03080</name>
    <name evidence="48" type="ORF">DCK61_09200</name>
    <name evidence="25" type="ORF">DCT16_07180</name>
    <name evidence="11" type="ORF">DQ70_07310</name>
    <name evidence="50" type="ORF">DYZ80_01645</name>
    <name evidence="18" type="ORF">E1W56_04340</name>
    <name evidence="31" type="ORF">E5F58_08955</name>
    <name evidence="15" type="ORF">EX365_06420</name>
    <name evidence="14" type="ORF">EXZ73_00715</name>
    <name evidence="37" type="ORF">F6436_12345</name>
    <name evidence="38" type="ORF">F6515_16580</name>
    <name evidence="32" type="ORF">FA835_00255</name>
    <name evidence="34" type="ORF">FLQ97_09665</name>
    <name evidence="33" type="ORF">FLR03_13240</name>
    <name evidence="35" type="ORF">FNX40_08760</name>
    <name evidence="41" type="ORF">G3O21_001105</name>
    <name evidence="42" type="ORF">GHH22_10495</name>
    <name evidence="40" type="ORF">GJW51_06065</name>
    <name evidence="39" type="ORF">GQG13_07570</name>
    <name evidence="43" type="ORF">GYR60_10400</name>
    <name evidence="44" type="ORF">GYS09_05605</name>
    <name evidence="45" type="ORF">GYX23_06715</name>
    <name evidence="46" type="ORF">GYY14_06230</name>
    <name evidence="47" type="ORF">HQN34_002109</name>
    <name evidence="49" type="ORF">HZJ64_10955</name>
    <name evidence="12" type="ORF">QD52_07440</name>
    <name evidence="13" type="ORF">UI29_07480</name>
    <name evidence="17" type="ORF">Y261_07950</name>
</gene>
<dbReference type="CDD" id="cd08071">
    <property type="entry name" value="MPN_DUF2466"/>
    <property type="match status" value="1"/>
</dbReference>
<evidence type="ECO:0000313" key="74">
    <source>
        <dbReference type="Proteomes" id="UP000489121"/>
    </source>
</evidence>
<evidence type="ECO:0000313" key="31">
    <source>
        <dbReference type="EMBL" id="EAH4242108.1"/>
    </source>
</evidence>
<dbReference type="Proteomes" id="UP000336166">
    <property type="component" value="Unassembled WGS sequence"/>
</dbReference>
<dbReference type="InterPro" id="IPR001405">
    <property type="entry name" value="UPF0758"/>
</dbReference>
<dbReference type="SUPFAM" id="SSF47781">
    <property type="entry name" value="RuvA domain 2-like"/>
    <property type="match status" value="1"/>
</dbReference>
<reference evidence="53 56" key="4">
    <citation type="submission" date="2018-06" db="EMBL/GenBank/DDBJ databases">
        <authorList>
            <consortium name="GenomeTrakr: Next Generation Sequencing Network for Food Pathogen Tracability"/>
        </authorList>
    </citation>
    <scope>NUCLEOTIDE SEQUENCE [LARGE SCALE GENOMIC DNA]</scope>
    <source>
        <strain evidence="11 60">CFSAN008042</strain>
        <strain evidence="24 78">CFSAN063727</strain>
        <strain evidence="39 69">CFSAN102901</strain>
        <strain evidence="16 62">FDA00006494</strain>
        <strain evidence="10 59">FDA00007096</strain>
        <strain evidence="12 65">FDA00008584</strain>
        <strain evidence="15 55">FDA00013853</strain>
        <strain evidence="33 67">FDA00014336</strain>
        <strain evidence="35 63">FDA00014370</strain>
        <strain evidence="34 64">FDA00014392</strain>
        <strain evidence="41">FDA00015054</strain>
        <strain evidence="23 81">FDA1005580-S054-001</strain>
        <strain evidence="73">FDA1090798-S029-001</strain>
        <strain evidence="22 76">FDA960927-006-004</strain>
        <strain evidence="25 85">FLAG-38921</strain>
        <strain evidence="36 68">FLAG-51482A</strain>
        <strain evidence="21 53">FLAG-54356</strain>
        <strain evidence="14 61">FSIS31901579</strain>
        <strain evidence="31 77">LS1344</strain>
        <strain evidence="40 71">OSF101448</strain>
        <strain evidence="13 56">VA-WGS-00405</strain>
    </source>
</reference>
<name>A0A0B8QTS6_LISMN</name>
<evidence type="ECO:0000313" key="35">
    <source>
        <dbReference type="EMBL" id="ECC1556887.1"/>
    </source>
</evidence>
<reference evidence="66 75" key="6">
    <citation type="submission" date="2019-04" db="EMBL/GenBank/DDBJ databases">
        <authorList>
            <consortium name="GenomeTrakr network: Whole genome sequencing for foodborne pathogen traceback"/>
        </authorList>
    </citation>
    <scope>NUCLEOTIDE SEQUENCE [LARGE SCALE GENOMIC DNA]</scope>
    <source>
        <strain evidence="26 84">CFSAN004300</strain>
        <strain evidence="27 75">CFSAN072474</strain>
        <strain evidence="37 58">FLAG-55987</strain>
        <strain evidence="32 66">PHLUSALM00088</strain>
    </source>
</reference>
<dbReference type="EMBL" id="AALAQH010000002">
    <property type="protein sequence ID" value="ECX6923951.1"/>
    <property type="molecule type" value="Genomic_DNA"/>
</dbReference>
<dbReference type="EMBL" id="DAAEEB010000007">
    <property type="protein sequence ID" value="HAA8053584.1"/>
    <property type="molecule type" value="Genomic_DNA"/>
</dbReference>
<dbReference type="Proteomes" id="UP000345329">
    <property type="component" value="Unassembled WGS sequence"/>
</dbReference>
<protein>
    <submittedName>
        <fullName evidence="39">DNA repair protein RadC</fullName>
    </submittedName>
    <submittedName>
        <fullName evidence="22">JAB domain-containing protein</fullName>
    </submittedName>
</protein>
<reference evidence="48 70" key="3">
    <citation type="submission" date="2018-04" db="EMBL/GenBank/DDBJ databases">
        <title>Genome Analysis of a Prevalent Clone of Listeria monocytogenes Sequence Type 87 in China.</title>
        <authorList>
            <person name="Wang Y."/>
        </authorList>
    </citation>
    <scope>NUCLEOTIDE SEQUENCE [LARGE SCALE GENOMIC DNA]</scope>
    <source>
        <strain evidence="48 70">ICDC_LM1523</strain>
    </source>
</reference>
<evidence type="ECO:0000313" key="76">
    <source>
        <dbReference type="Proteomes" id="UP000525850"/>
    </source>
</evidence>
<dbReference type="EMBL" id="AAAREG010000005">
    <property type="protein sequence ID" value="EAE2354274.1"/>
    <property type="molecule type" value="Genomic_DNA"/>
</dbReference>
<evidence type="ECO:0000313" key="73">
    <source>
        <dbReference type="Proteomes" id="UP000478704"/>
    </source>
</evidence>
<dbReference type="EMBL" id="AAALRN010000003">
    <property type="protein sequence ID" value="EAD1184902.1"/>
    <property type="molecule type" value="Genomic_DNA"/>
</dbReference>
<feature type="domain" description="MPN" evidence="8">
    <location>
        <begin position="102"/>
        <end position="224"/>
    </location>
</feature>
<evidence type="ECO:0000256" key="1">
    <source>
        <dbReference type="ARBA" id="ARBA00010243"/>
    </source>
</evidence>
<dbReference type="EMBL" id="AAAIXK010000002">
    <property type="protein sequence ID" value="EAC5549764.1"/>
    <property type="molecule type" value="Genomic_DNA"/>
</dbReference>
<dbReference type="RefSeq" id="WP_003725676.1">
    <property type="nucleotide sequence ID" value="NC_021824.1"/>
</dbReference>
<dbReference type="EMBL" id="AABBYJ010000002">
    <property type="protein sequence ID" value="EAG4330349.1"/>
    <property type="molecule type" value="Genomic_DNA"/>
</dbReference>
<dbReference type="Proteomes" id="UP000548278">
    <property type="component" value="Unassembled WGS sequence"/>
</dbReference>
<dbReference type="EMBL" id="AABEKY010000003">
    <property type="protein sequence ID" value="EAG9387103.1"/>
    <property type="molecule type" value="Genomic_DNA"/>
</dbReference>
<evidence type="ECO:0000313" key="45">
    <source>
        <dbReference type="EMBL" id="HAC0012694.1"/>
    </source>
</evidence>
<dbReference type="EMBL" id="AAASLB010000002">
    <property type="protein sequence ID" value="EAE4941267.1"/>
    <property type="molecule type" value="Genomic_DNA"/>
</dbReference>
<evidence type="ECO:0000313" key="43">
    <source>
        <dbReference type="EMBL" id="HAB8398925.1"/>
    </source>
</evidence>
<evidence type="ECO:0000313" key="60">
    <source>
        <dbReference type="Proteomes" id="UP000368512"/>
    </source>
</evidence>
<evidence type="ECO:0000313" key="67">
    <source>
        <dbReference type="Proteomes" id="UP000423131"/>
    </source>
</evidence>
<dbReference type="EMBL" id="AAHZFN010000018">
    <property type="protein sequence ID" value="ECB9474646.1"/>
    <property type="molecule type" value="Genomic_DNA"/>
</dbReference>
<evidence type="ECO:0000313" key="20">
    <source>
        <dbReference type="EMBL" id="EAG1893366.1"/>
    </source>
</evidence>
<dbReference type="Proteomes" id="UP000840197">
    <property type="component" value="Unassembled WGS sequence"/>
</dbReference>
<dbReference type="EMBL" id="JACAVN010000007">
    <property type="protein sequence ID" value="NYA02355.1"/>
    <property type="molecule type" value="Genomic_DNA"/>
</dbReference>
<evidence type="ECO:0000313" key="51">
    <source>
        <dbReference type="Proteomes" id="UP000272537"/>
    </source>
</evidence>
<dbReference type="InterPro" id="IPR046778">
    <property type="entry name" value="UPF0758_N"/>
</dbReference>
<evidence type="ECO:0000313" key="22">
    <source>
        <dbReference type="EMBL" id="EAG2516104.1"/>
    </source>
</evidence>
<dbReference type="Proteomes" id="UP000423131">
    <property type="component" value="Unassembled WGS sequence"/>
</dbReference>
<reference evidence="43" key="8">
    <citation type="submission" date="2020-01" db="EMBL/GenBank/DDBJ databases">
        <authorList>
            <consortium name="NCBI Pathogen Detection Project"/>
        </authorList>
    </citation>
    <scope>NUCLEOTIDE SEQUENCE</scope>
    <source>
        <strain evidence="42">09CEB371LM</strain>
        <strain evidence="47">2017-325981-023-01</strain>
        <strain evidence="44">CFIAFB20100120</strain>
        <strain evidence="43">CFIAFB20130012</strain>
        <strain evidence="46">CFIAFB20170037</strain>
        <strain evidence="45">CFIAFB20170045</strain>
    </source>
</reference>
<dbReference type="Proteomes" id="UP000840039">
    <property type="component" value="Unassembled WGS sequence"/>
</dbReference>
<evidence type="ECO:0000313" key="10">
    <source>
        <dbReference type="EMBL" id="EAC5549764.1"/>
    </source>
</evidence>
<dbReference type="GO" id="GO:0046872">
    <property type="term" value="F:metal ion binding"/>
    <property type="evidence" value="ECO:0007669"/>
    <property type="project" value="UniProtKB-KW"/>
</dbReference>
<dbReference type="EMBL" id="AALEDS010000013">
    <property type="protein sequence ID" value="ECY6545123.1"/>
    <property type="molecule type" value="Genomic_DNA"/>
</dbReference>
<dbReference type="Proteomes" id="UP000339309">
    <property type="component" value="Unassembled WGS sequence"/>
</dbReference>
<keyword evidence="6" id="KW-0482">Metalloprotease</keyword>
<dbReference type="EMBL" id="AALGDA010000165">
    <property type="protein sequence ID" value="ECY9784586.1"/>
    <property type="molecule type" value="Genomic_DNA"/>
</dbReference>
<dbReference type="Proteomes" id="UP000376505">
    <property type="component" value="Unassembled WGS sequence"/>
</dbReference>
<dbReference type="Gene3D" id="1.10.150.20">
    <property type="entry name" value="5' to 3' exonuclease, C-terminal subdomain"/>
    <property type="match status" value="1"/>
</dbReference>
<dbReference type="EMBL" id="AAIAJJ010000004">
    <property type="protein sequence ID" value="ECC1556887.1"/>
    <property type="molecule type" value="Genomic_DNA"/>
</dbReference>
<dbReference type="EMBL" id="AABDGJ010000002">
    <property type="protein sequence ID" value="EAG6989615.1"/>
    <property type="molecule type" value="Genomic_DNA"/>
</dbReference>
<evidence type="ECO:0000313" key="12">
    <source>
        <dbReference type="EMBL" id="EAD1184902.1"/>
    </source>
</evidence>
<evidence type="ECO:0000256" key="4">
    <source>
        <dbReference type="ARBA" id="ARBA00022801"/>
    </source>
</evidence>
<dbReference type="InterPro" id="IPR010994">
    <property type="entry name" value="RuvA_2-like"/>
</dbReference>
<dbReference type="InterPro" id="IPR020891">
    <property type="entry name" value="UPF0758_CS"/>
</dbReference>
<dbReference type="Proteomes" id="UP000522199">
    <property type="component" value="Unassembled WGS sequence"/>
</dbReference>
<evidence type="ECO:0000313" key="85">
    <source>
        <dbReference type="Proteomes" id="UP000566721"/>
    </source>
</evidence>
<evidence type="ECO:0000313" key="62">
    <source>
        <dbReference type="Proteomes" id="UP000379076"/>
    </source>
</evidence>
<dbReference type="InterPro" id="IPR037518">
    <property type="entry name" value="MPN"/>
</dbReference>
<evidence type="ECO:0000313" key="65">
    <source>
        <dbReference type="Proteomes" id="UP000403352"/>
    </source>
</evidence>
<evidence type="ECO:0000313" key="88">
    <source>
        <dbReference type="Proteomes" id="UP000844415"/>
    </source>
</evidence>
<dbReference type="NCBIfam" id="TIGR00608">
    <property type="entry name" value="radc"/>
    <property type="match status" value="1"/>
</dbReference>
<evidence type="ECO:0000313" key="27">
    <source>
        <dbReference type="EMBL" id="EAG9387103.1"/>
    </source>
</evidence>
<dbReference type="EMBL" id="AABATR010000003">
    <property type="protein sequence ID" value="EAG1893366.1"/>
    <property type="molecule type" value="Genomic_DNA"/>
</dbReference>
<evidence type="ECO:0000313" key="21">
    <source>
        <dbReference type="EMBL" id="EAG2087389.1"/>
    </source>
</evidence>
<evidence type="ECO:0000313" key="39">
    <source>
        <dbReference type="EMBL" id="EDN7714976.1"/>
    </source>
</evidence>
<dbReference type="Proteomes" id="UP000410967">
    <property type="component" value="Unassembled WGS sequence"/>
</dbReference>
<evidence type="ECO:0000313" key="42">
    <source>
        <dbReference type="EMBL" id="HAA8053584.1"/>
    </source>
</evidence>
<dbReference type="EMBL" id="AABCVX010000003">
    <property type="protein sequence ID" value="EAG6169163.1"/>
    <property type="molecule type" value="Genomic_DNA"/>
</dbReference>
<evidence type="ECO:0000313" key="33">
    <source>
        <dbReference type="EMBL" id="ECB9474646.1"/>
    </source>
</evidence>
<dbReference type="EMBL" id="QXLS01000003">
    <property type="protein sequence ID" value="RKA08452.1"/>
    <property type="molecule type" value="Genomic_DNA"/>
</dbReference>
<evidence type="ECO:0000313" key="86">
    <source>
        <dbReference type="Proteomes" id="UP000840197"/>
    </source>
</evidence>
<dbReference type="OMA" id="ELMPREK"/>
<evidence type="ECO:0000313" key="47">
    <source>
        <dbReference type="EMBL" id="HAJ9593884.1"/>
    </source>
</evidence>
<evidence type="ECO:0000313" key="44">
    <source>
        <dbReference type="EMBL" id="HAB8556769.1"/>
    </source>
</evidence>
<dbReference type="Pfam" id="PF20582">
    <property type="entry name" value="UPF0758_N"/>
    <property type="match status" value="1"/>
</dbReference>
<evidence type="ECO:0000313" key="17">
    <source>
        <dbReference type="EMBL" id="EAE2354274.1"/>
    </source>
</evidence>
<evidence type="ECO:0000313" key="57">
    <source>
        <dbReference type="Proteomes" id="UP000358545"/>
    </source>
</evidence>
<evidence type="ECO:0000313" key="23">
    <source>
        <dbReference type="EMBL" id="EAG4330349.1"/>
    </source>
</evidence>
<dbReference type="Proteomes" id="UP000844415">
    <property type="component" value="Unassembled WGS sequence"/>
</dbReference>
<dbReference type="EMBL" id="AAAIKW010000002">
    <property type="protein sequence ID" value="EAC4551599.1"/>
    <property type="molecule type" value="Genomic_DNA"/>
</dbReference>
<dbReference type="Proteomes" id="UP000478704">
    <property type="component" value="Unassembled WGS sequence"/>
</dbReference>
<evidence type="ECO:0000313" key="11">
    <source>
        <dbReference type="EMBL" id="EAC7480487.1"/>
    </source>
</evidence>
<evidence type="ECO:0000259" key="8">
    <source>
        <dbReference type="PROSITE" id="PS50249"/>
    </source>
</evidence>
<dbReference type="FunFam" id="3.40.140.10:FF:000063">
    <property type="entry name" value="DNA repair protein RadC"/>
    <property type="match status" value="1"/>
</dbReference>
<dbReference type="EMBL" id="AAANYN010000001">
    <property type="protein sequence ID" value="EAD5772798.1"/>
    <property type="molecule type" value="Genomic_DNA"/>
</dbReference>
<dbReference type="Proteomes" id="UP000460224">
    <property type="component" value="Unassembled WGS sequence"/>
</dbReference>
<dbReference type="Proteomes" id="UP000337746">
    <property type="component" value="Unassembled WGS sequence"/>
</dbReference>
<evidence type="ECO:0000313" key="40">
    <source>
        <dbReference type="EMBL" id="EDN9836223.1"/>
    </source>
</evidence>
<reference evidence="79 80" key="7">
    <citation type="submission" date="2019-04" db="EMBL/GenBank/DDBJ databases">
        <authorList>
            <person name="Ashton P.M."/>
            <person name="Dallman T."/>
            <person name="Nair S."/>
            <person name="De Pinna E."/>
            <person name="Peters T."/>
            <person name="Grant K."/>
        </authorList>
    </citation>
    <scope>NUCLEOTIDE SEQUENCE [LARGE SCALE GENOMIC DNA]</scope>
    <source>
        <strain evidence="29 80">282333</strain>
        <strain evidence="30 79">282352</strain>
        <strain evidence="28 83">289003</strain>
        <strain evidence="18">RL15000286</strain>
    </source>
</reference>
<dbReference type="EMBL" id="AABGHY010000002">
    <property type="protein sequence ID" value="EAH3293369.1"/>
    <property type="molecule type" value="Genomic_DNA"/>
</dbReference>
<dbReference type="Proteomes" id="UP000368512">
    <property type="component" value="Unassembled WGS sequence"/>
</dbReference>
<dbReference type="Proteomes" id="UP000530452">
    <property type="component" value="Unassembled WGS sequence"/>
</dbReference>
<evidence type="ECO:0000313" key="38">
    <source>
        <dbReference type="EMBL" id="ECY9784586.1"/>
    </source>
</evidence>
<evidence type="ECO:0000313" key="63">
    <source>
        <dbReference type="Proteomes" id="UP000389283"/>
    </source>
</evidence>
<dbReference type="Proteomes" id="UP000344343">
    <property type="component" value="Unassembled WGS sequence"/>
</dbReference>
<evidence type="ECO:0000313" key="49">
    <source>
        <dbReference type="EMBL" id="NYA02355.1"/>
    </source>
</evidence>
<evidence type="ECO:0000313" key="32">
    <source>
        <dbReference type="EMBL" id="EAK9315527.1"/>
    </source>
</evidence>
<dbReference type="Proteomes" id="UP000393182">
    <property type="component" value="Unassembled WGS sequence"/>
</dbReference>
<evidence type="ECO:0000313" key="26">
    <source>
        <dbReference type="EMBL" id="EAG6989615.1"/>
    </source>
</evidence>
<evidence type="ECO:0000313" key="84">
    <source>
        <dbReference type="Proteomes" id="UP000548278"/>
    </source>
</evidence>
<comment type="caution">
    <text evidence="22">The sequence shown here is derived from an EMBL/GenBank/DDBJ whole genome shotgun (WGS) entry which is preliminary data.</text>
</comment>
<dbReference type="Proteomes" id="UP000379076">
    <property type="component" value="Unassembled WGS sequence"/>
</dbReference>
<evidence type="ECO:0000313" key="70">
    <source>
        <dbReference type="Proteomes" id="UP000460224"/>
    </source>
</evidence>
<dbReference type="EMBL" id="DAAJFY010000003">
    <property type="protein sequence ID" value="HAC0274974.1"/>
    <property type="molecule type" value="Genomic_DNA"/>
</dbReference>
<keyword evidence="4" id="KW-0378">Hydrolase</keyword>
<dbReference type="EMBL" id="AANCRK010000003">
    <property type="protein sequence ID" value="EDN7714976.1"/>
    <property type="molecule type" value="Genomic_DNA"/>
</dbReference>
<evidence type="ECO:0000313" key="30">
    <source>
        <dbReference type="EMBL" id="EAH3293369.1"/>
    </source>
</evidence>
<evidence type="ECO:0000256" key="3">
    <source>
        <dbReference type="ARBA" id="ARBA00022723"/>
    </source>
</evidence>
<evidence type="ECO:0000313" key="77">
    <source>
        <dbReference type="Proteomes" id="UP000527632"/>
    </source>
</evidence>
<dbReference type="NCBIfam" id="NF000642">
    <property type="entry name" value="PRK00024.1"/>
    <property type="match status" value="1"/>
</dbReference>
<evidence type="ECO:0000256" key="2">
    <source>
        <dbReference type="ARBA" id="ARBA00022670"/>
    </source>
</evidence>
<evidence type="ECO:0000313" key="46">
    <source>
        <dbReference type="EMBL" id="HAC0274974.1"/>
    </source>
</evidence>
<accession>A0A0B8QTS6</accession>
<dbReference type="EMBL" id="AABBZO010000007">
    <property type="protein sequence ID" value="EAG4462240.1"/>
    <property type="molecule type" value="Genomic_DNA"/>
</dbReference>
<dbReference type="EMBL" id="AANPAU010000003">
    <property type="protein sequence ID" value="EDP8513703.1"/>
    <property type="molecule type" value="Genomic_DNA"/>
</dbReference>
<dbReference type="Proteomes" id="UP000566721">
    <property type="component" value="Unassembled WGS sequence"/>
</dbReference>
<organism evidence="22 76">
    <name type="scientific">Listeria monocytogenes</name>
    <dbReference type="NCBI Taxonomy" id="1639"/>
    <lineage>
        <taxon>Bacteria</taxon>
        <taxon>Bacillati</taxon>
        <taxon>Bacillota</taxon>
        <taxon>Bacilli</taxon>
        <taxon>Bacillales</taxon>
        <taxon>Listeriaceae</taxon>
        <taxon>Listeria</taxon>
    </lineage>
</organism>
<evidence type="ECO:0000313" key="83">
    <source>
        <dbReference type="Proteomes" id="UP000546397"/>
    </source>
</evidence>
<reference evidence="52 54" key="5">
    <citation type="submission" date="2018-06" db="EMBL/GenBank/DDBJ databases">
        <authorList>
            <consortium name="PulseNet: The National Subtyping Network for Foodborne Disease Surveillance"/>
            <person name="Tarr C.L."/>
            <person name="Trees E."/>
            <person name="Katz L.S."/>
            <person name="Carleton-Romer H.A."/>
            <person name="Stroika S."/>
            <person name="Kucerova Z."/>
            <person name="Roache K.F."/>
            <person name="Sabol A.L."/>
            <person name="Besser J."/>
            <person name="Gerner-Smidt P."/>
        </authorList>
    </citation>
    <scope>NUCLEOTIDE SEQUENCE [LARGE SCALE GENOMIC DNA]</scope>
    <source>
        <strain evidence="9 54">2015L-6227</strain>
        <strain evidence="17 52">PNUSAL000134</strain>
        <strain evidence="19 57">PNUSAL002180</strain>
        <strain evidence="20 72">PNUSAL002298</strain>
        <strain evidence="38 74">PNUSAL005692</strain>
    </source>
</reference>
<dbReference type="PROSITE" id="PS50249">
    <property type="entry name" value="MPN"/>
    <property type="match status" value="1"/>
</dbReference>
<dbReference type="PROSITE" id="PS01302">
    <property type="entry name" value="UPF0758"/>
    <property type="match status" value="1"/>
</dbReference>
<dbReference type="Proteomes" id="UP000843503">
    <property type="component" value="Unassembled WGS sequence"/>
</dbReference>
<dbReference type="EMBL" id="DAAJCS010000004">
    <property type="protein sequence ID" value="HAC0012694.1"/>
    <property type="molecule type" value="Genomic_DNA"/>
</dbReference>
<dbReference type="Pfam" id="PF04002">
    <property type="entry name" value="RadC"/>
    <property type="match status" value="1"/>
</dbReference>
<dbReference type="SUPFAM" id="SSF102712">
    <property type="entry name" value="JAB1/MPN domain"/>
    <property type="match status" value="1"/>
</dbReference>
<dbReference type="PANTHER" id="PTHR30471">
    <property type="entry name" value="DNA REPAIR PROTEIN RADC"/>
    <property type="match status" value="1"/>
</dbReference>
<dbReference type="AlphaFoldDB" id="A0A0B8QTS6"/>
<dbReference type="PANTHER" id="PTHR30471:SF3">
    <property type="entry name" value="UPF0758 PROTEIN YEES-RELATED"/>
    <property type="match status" value="1"/>
</dbReference>
<dbReference type="Proteomes" id="UP000398321">
    <property type="component" value="Unassembled WGS sequence"/>
</dbReference>
<evidence type="ECO:0000313" key="19">
    <source>
        <dbReference type="EMBL" id="EAG0866781.1"/>
    </source>
</evidence>
<evidence type="ECO:0000313" key="79">
    <source>
        <dbReference type="Proteomes" id="UP000530452"/>
    </source>
</evidence>
<evidence type="ECO:0000313" key="53">
    <source>
        <dbReference type="Proteomes" id="UP000337746"/>
    </source>
</evidence>
<dbReference type="EMBL" id="AAAJWF010000004">
    <property type="protein sequence ID" value="EAC7480487.1"/>
    <property type="molecule type" value="Genomic_DNA"/>
</dbReference>
<dbReference type="Proteomes" id="UP000478682">
    <property type="component" value="Unassembled WGS sequence"/>
</dbReference>
<dbReference type="Proteomes" id="UP000467347">
    <property type="component" value="Unassembled WGS sequence"/>
</dbReference>
<evidence type="ECO:0000313" key="41">
    <source>
        <dbReference type="EMBL" id="EDP8513703.1"/>
    </source>
</evidence>
<dbReference type="Proteomes" id="UP000358545">
    <property type="component" value="Unassembled WGS sequence"/>
</dbReference>
<evidence type="ECO:0000313" key="71">
    <source>
        <dbReference type="Proteomes" id="UP000467347"/>
    </source>
</evidence>
<dbReference type="EMBL" id="DABJAN010000004">
    <property type="protein sequence ID" value="HAJ9593884.1"/>
    <property type="molecule type" value="Genomic_DNA"/>
</dbReference>
<evidence type="ECO:0000313" key="87">
    <source>
        <dbReference type="Proteomes" id="UP000841146"/>
    </source>
</evidence>
<evidence type="ECO:0000313" key="18">
    <source>
        <dbReference type="EMBL" id="EAE4941267.1"/>
    </source>
</evidence>
<dbReference type="Proteomes" id="UP000546397">
    <property type="component" value="Unassembled WGS sequence"/>
</dbReference>
<evidence type="ECO:0000313" key="9">
    <source>
        <dbReference type="EMBL" id="EAC4551599.1"/>
    </source>
</evidence>
<dbReference type="EMBL" id="AABAGT010000007">
    <property type="protein sequence ID" value="EAG0866781.1"/>
    <property type="molecule type" value="Genomic_DNA"/>
</dbReference>
<dbReference type="Proteomes" id="UP000528151">
    <property type="component" value="Unassembled WGS sequence"/>
</dbReference>
<proteinExistence type="inferred from homology"/>
<dbReference type="EMBL" id="AACKDQ010000001">
    <property type="protein sequence ID" value="EAK9315527.1"/>
    <property type="molecule type" value="Genomic_DNA"/>
</dbReference>
<dbReference type="EMBL" id="AABEMN010000054">
    <property type="protein sequence ID" value="EAG9521239.1"/>
    <property type="molecule type" value="Genomic_DNA"/>
</dbReference>
<evidence type="ECO:0000313" key="48">
    <source>
        <dbReference type="EMBL" id="KAA9449034.1"/>
    </source>
</evidence>
<evidence type="ECO:0000313" key="55">
    <source>
        <dbReference type="Proteomes" id="UP000344343"/>
    </source>
</evidence>
<dbReference type="Proteomes" id="UP000272537">
    <property type="component" value="Unassembled WGS sequence"/>
</dbReference>
<dbReference type="EMBL" id="AAANYR010000003">
    <property type="protein sequence ID" value="EAD5786183.1"/>
    <property type="molecule type" value="Genomic_DNA"/>
</dbReference>
<dbReference type="Proteomes" id="UP000364988">
    <property type="component" value="Unassembled WGS sequence"/>
</dbReference>
<reference evidence="49 82" key="9">
    <citation type="submission" date="2020-06" db="EMBL/GenBank/DDBJ databases">
        <title>Two Listeria outbreaks in Switzerland in 2018 and 2020.</title>
        <authorList>
            <person name="Stevens M.J.A."/>
            <person name="Bloemberg G."/>
            <person name="Nusch-Inderbinnen M."/>
            <person name="Stephan R."/>
        </authorList>
    </citation>
    <scope>NUCLEOTIDE SEQUENCE [LARGE SCALE GENOMIC DNA]</scope>
    <source>
        <strain evidence="49 82">N18-0707</strain>
    </source>
</reference>
<evidence type="ECO:0000313" key="78">
    <source>
        <dbReference type="Proteomes" id="UP000528151"/>
    </source>
</evidence>
<dbReference type="Proteomes" id="UP000489121">
    <property type="component" value="Unassembled WGS sequence"/>
</dbReference>
<dbReference type="GO" id="GO:0006508">
    <property type="term" value="P:proteolysis"/>
    <property type="evidence" value="ECO:0007669"/>
    <property type="project" value="UniProtKB-KW"/>
</dbReference>
<evidence type="ECO:0000313" key="75">
    <source>
        <dbReference type="Proteomes" id="UP000522199"/>
    </source>
</evidence>
<evidence type="ECO:0000313" key="61">
    <source>
        <dbReference type="Proteomes" id="UP000376505"/>
    </source>
</evidence>
<keyword evidence="3" id="KW-0479">Metal-binding</keyword>
<dbReference type="EMBL" id="DAAIHR010000009">
    <property type="protein sequence ID" value="HAB8398925.1"/>
    <property type="molecule type" value="Genomic_DNA"/>
</dbReference>
<evidence type="ECO:0000313" key="50">
    <source>
        <dbReference type="EMBL" id="RKA08452.1"/>
    </source>
</evidence>
<dbReference type="Proteomes" id="UP000533021">
    <property type="component" value="Unassembled WGS sequence"/>
</dbReference>
<reference evidence="50 51" key="1">
    <citation type="journal article" date="2018" name="BMC Genomics">
        <title>Genes significantly associated with lineage II food isolates of Listeria monocytogenes.</title>
        <authorList>
            <person name="Pirone-Davies C."/>
            <person name="Chen Y."/>
            <person name="Pightling A."/>
            <person name="Ryan G."/>
            <person name="Wang Y."/>
            <person name="Yao K."/>
            <person name="Hoffmann M."/>
            <person name="Allard M.W."/>
        </authorList>
    </citation>
    <scope>NUCLEOTIDE SEQUENCE [LARGE SCALE GENOMIC DNA]</scope>
    <source>
        <strain evidence="50 51">PNUSAL000550</strain>
    </source>
</reference>
<dbReference type="Proteomes" id="UP000527632">
    <property type="component" value="Unassembled WGS sequence"/>
</dbReference>
<dbReference type="Proteomes" id="UP000455569">
    <property type="component" value="Unassembled WGS sequence"/>
</dbReference>
<dbReference type="EMBL" id="AAAQQZ010000003">
    <property type="protein sequence ID" value="EAE1338545.1"/>
    <property type="molecule type" value="Genomic_DNA"/>
</dbReference>
<evidence type="ECO:0000313" key="56">
    <source>
        <dbReference type="Proteomes" id="UP000345329"/>
    </source>
</evidence>
<evidence type="ECO:0000313" key="36">
    <source>
        <dbReference type="EMBL" id="ECX6923951.1"/>
    </source>
</evidence>
<evidence type="ECO:0000313" key="66">
    <source>
        <dbReference type="Proteomes" id="UP000410967"/>
    </source>
</evidence>
<evidence type="ECO:0000313" key="13">
    <source>
        <dbReference type="EMBL" id="EAD3792604.1"/>
    </source>
</evidence>
<evidence type="ECO:0000313" key="52">
    <source>
        <dbReference type="Proteomes" id="UP000336166"/>
    </source>
</evidence>
<evidence type="ECO:0000313" key="81">
    <source>
        <dbReference type="Proteomes" id="UP000540117"/>
    </source>
</evidence>
<evidence type="ECO:0000313" key="37">
    <source>
        <dbReference type="EMBL" id="ECY6545123.1"/>
    </source>
</evidence>
<evidence type="ECO:0000313" key="54">
    <source>
        <dbReference type="Proteomes" id="UP000339309"/>
    </source>
</evidence>
<evidence type="ECO:0000313" key="29">
    <source>
        <dbReference type="EMBL" id="EAH2280659.1"/>
    </source>
</evidence>
<evidence type="ECO:0000313" key="24">
    <source>
        <dbReference type="EMBL" id="EAG4462240.1"/>
    </source>
</evidence>
<dbReference type="EMBL" id="AABGUK010000003">
    <property type="protein sequence ID" value="EAH4242108.1"/>
    <property type="molecule type" value="Genomic_DNA"/>
</dbReference>
<dbReference type="InterPro" id="IPR025657">
    <property type="entry name" value="RadC_JAB"/>
</dbReference>
<dbReference type="GO" id="GO:0008237">
    <property type="term" value="F:metallopeptidase activity"/>
    <property type="evidence" value="ECO:0007669"/>
    <property type="project" value="UniProtKB-KW"/>
</dbReference>
<comment type="similarity">
    <text evidence="1 7">Belongs to the UPF0758 family.</text>
</comment>
<evidence type="ECO:0000313" key="72">
    <source>
        <dbReference type="Proteomes" id="UP000478682"/>
    </source>
</evidence>
<evidence type="ECO:0000313" key="28">
    <source>
        <dbReference type="EMBL" id="EAG9521239.1"/>
    </source>
</evidence>
<dbReference type="EMBL" id="AANDSR010000003">
    <property type="protein sequence ID" value="EDN9836223.1"/>
    <property type="molecule type" value="Genomic_DNA"/>
</dbReference>
<evidence type="ECO:0000313" key="34">
    <source>
        <dbReference type="EMBL" id="ECB9514005.1"/>
    </source>
</evidence>
<dbReference type="EMBL" id="QDAY01000003">
    <property type="protein sequence ID" value="KAA9449034.1"/>
    <property type="molecule type" value="Genomic_DNA"/>
</dbReference>
<dbReference type="Proteomes" id="UP000403352">
    <property type="component" value="Unassembled WGS sequence"/>
</dbReference>
<dbReference type="Proteomes" id="UP000842809">
    <property type="component" value="Unassembled WGS sequence"/>
</dbReference>
<dbReference type="EMBL" id="AAHZFY010000020">
    <property type="protein sequence ID" value="ECB9514005.1"/>
    <property type="molecule type" value="Genomic_DNA"/>
</dbReference>
<evidence type="ECO:0000313" key="25">
    <source>
        <dbReference type="EMBL" id="EAG6169163.1"/>
    </source>
</evidence>
<keyword evidence="2" id="KW-0645">Protease</keyword>
<evidence type="ECO:0000313" key="14">
    <source>
        <dbReference type="EMBL" id="EAD5772798.1"/>
    </source>
</evidence>
<dbReference type="KEGG" id="lmv:Y193_07955"/>
<dbReference type="EMBL" id="AABBAW010000008">
    <property type="protein sequence ID" value="EAG2516104.1"/>
    <property type="molecule type" value="Genomic_DNA"/>
</dbReference>
<dbReference type="SMR" id="A0A0B8QTS6"/>
<dbReference type="EMBL" id="AABFVG010000001">
    <property type="protein sequence ID" value="EAH2280659.1"/>
    <property type="molecule type" value="Genomic_DNA"/>
</dbReference>
<dbReference type="Proteomes" id="UP000389283">
    <property type="component" value="Unassembled WGS sequence"/>
</dbReference>
<dbReference type="Proteomes" id="UP000525850">
    <property type="component" value="Unassembled WGS sequence"/>
</dbReference>
<evidence type="ECO:0000313" key="15">
    <source>
        <dbReference type="EMBL" id="EAD5786183.1"/>
    </source>
</evidence>
<dbReference type="Proteomes" id="UP000427828">
    <property type="component" value="Unassembled WGS sequence"/>
</dbReference>
<dbReference type="Proteomes" id="UP000544530">
    <property type="component" value="Unassembled WGS sequence"/>
</dbReference>
<evidence type="ECO:0000313" key="59">
    <source>
        <dbReference type="Proteomes" id="UP000365297"/>
    </source>
</evidence>
<dbReference type="EMBL" id="AABAWE010000004">
    <property type="protein sequence ID" value="EAG2087389.1"/>
    <property type="molecule type" value="Genomic_DNA"/>
</dbReference>
<dbReference type="Proteomes" id="UP000365297">
    <property type="component" value="Unassembled WGS sequence"/>
</dbReference>
<evidence type="ECO:0000256" key="5">
    <source>
        <dbReference type="ARBA" id="ARBA00022833"/>
    </source>
</evidence>
<sequence length="224" mass="25063">MLIHEISENEKPREKLQNYGIEALSSSELVALIIETGTKNESVLTIANRIIMKFKNVGEMQYASIEEFQLVNGIGIAKASKIMAAIELGRRIGIVTEQEEVVVRCPEDAVKLVMPELAFLFQEHFHCLFLNTKNQVIYRQTIFVGGLNASIVHPREVFRLALRKSAASIMCFHNHPSGDPTPSSEDLLVTKRLAEAGNIVGITLLDHIIIGKNKYISLKEKGYF</sequence>
<evidence type="ECO:0000313" key="16">
    <source>
        <dbReference type="EMBL" id="EAE1338545.1"/>
    </source>
</evidence>
<evidence type="ECO:0000313" key="64">
    <source>
        <dbReference type="Proteomes" id="UP000398321"/>
    </source>
</evidence>
<evidence type="ECO:0000313" key="68">
    <source>
        <dbReference type="Proteomes" id="UP000427828"/>
    </source>
</evidence>
<evidence type="ECO:0000313" key="69">
    <source>
        <dbReference type="Proteomes" id="UP000455569"/>
    </source>
</evidence>
<evidence type="ECO:0000313" key="80">
    <source>
        <dbReference type="Proteomes" id="UP000533021"/>
    </source>
</evidence>